<gene>
    <name evidence="1" type="ORF">UFOVP554_1</name>
</gene>
<proteinExistence type="predicted"/>
<protein>
    <submittedName>
        <fullName evidence="1">Uncharacterized protein</fullName>
    </submittedName>
</protein>
<sequence>KDVHYRADGMVVMTLEIFNEERSEEFNFGFMCSPPLKRFLDRTISDNEAE</sequence>
<organism evidence="1">
    <name type="scientific">uncultured Caudovirales phage</name>
    <dbReference type="NCBI Taxonomy" id="2100421"/>
    <lineage>
        <taxon>Viruses</taxon>
        <taxon>Duplodnaviria</taxon>
        <taxon>Heunggongvirae</taxon>
        <taxon>Uroviricota</taxon>
        <taxon>Caudoviricetes</taxon>
        <taxon>Peduoviridae</taxon>
        <taxon>Maltschvirus</taxon>
        <taxon>Maltschvirus maltsch</taxon>
    </lineage>
</organism>
<name>A0A6J5MWV1_9CAUD</name>
<feature type="non-terminal residue" evidence="1">
    <location>
        <position position="1"/>
    </location>
</feature>
<evidence type="ECO:0000313" key="1">
    <source>
        <dbReference type="EMBL" id="CAB4149420.1"/>
    </source>
</evidence>
<accession>A0A6J5MWV1</accession>
<dbReference type="EMBL" id="LR796519">
    <property type="protein sequence ID" value="CAB4149420.1"/>
    <property type="molecule type" value="Genomic_DNA"/>
</dbReference>
<reference evidence="1" key="1">
    <citation type="submission" date="2020-04" db="EMBL/GenBank/DDBJ databases">
        <authorList>
            <person name="Chiriac C."/>
            <person name="Salcher M."/>
            <person name="Ghai R."/>
            <person name="Kavagutti S V."/>
        </authorList>
    </citation>
    <scope>NUCLEOTIDE SEQUENCE</scope>
</reference>